<gene>
    <name evidence="2" type="ORF">DFH08DRAFT_801672</name>
</gene>
<feature type="compositionally biased region" description="Pro residues" evidence="1">
    <location>
        <begin position="537"/>
        <end position="556"/>
    </location>
</feature>
<dbReference type="Proteomes" id="UP001218218">
    <property type="component" value="Unassembled WGS sequence"/>
</dbReference>
<proteinExistence type="predicted"/>
<dbReference type="AlphaFoldDB" id="A0AAD7F1S6"/>
<reference evidence="2" key="1">
    <citation type="submission" date="2023-03" db="EMBL/GenBank/DDBJ databases">
        <title>Massive genome expansion in bonnet fungi (Mycena s.s.) driven by repeated elements and novel gene families across ecological guilds.</title>
        <authorList>
            <consortium name="Lawrence Berkeley National Laboratory"/>
            <person name="Harder C.B."/>
            <person name="Miyauchi S."/>
            <person name="Viragh M."/>
            <person name="Kuo A."/>
            <person name="Thoen E."/>
            <person name="Andreopoulos B."/>
            <person name="Lu D."/>
            <person name="Skrede I."/>
            <person name="Drula E."/>
            <person name="Henrissat B."/>
            <person name="Morin E."/>
            <person name="Kohler A."/>
            <person name="Barry K."/>
            <person name="LaButti K."/>
            <person name="Morin E."/>
            <person name="Salamov A."/>
            <person name="Lipzen A."/>
            <person name="Mereny Z."/>
            <person name="Hegedus B."/>
            <person name="Baldrian P."/>
            <person name="Stursova M."/>
            <person name="Weitz H."/>
            <person name="Taylor A."/>
            <person name="Grigoriev I.V."/>
            <person name="Nagy L.G."/>
            <person name="Martin F."/>
            <person name="Kauserud H."/>
        </authorList>
    </citation>
    <scope>NUCLEOTIDE SEQUENCE</scope>
    <source>
        <strain evidence="2">CBHHK002</strain>
    </source>
</reference>
<feature type="compositionally biased region" description="Pro residues" evidence="1">
    <location>
        <begin position="505"/>
        <end position="530"/>
    </location>
</feature>
<protein>
    <submittedName>
        <fullName evidence="2">Uncharacterized protein</fullName>
    </submittedName>
</protein>
<organism evidence="2 3">
    <name type="scientific">Mycena albidolilacea</name>
    <dbReference type="NCBI Taxonomy" id="1033008"/>
    <lineage>
        <taxon>Eukaryota</taxon>
        <taxon>Fungi</taxon>
        <taxon>Dikarya</taxon>
        <taxon>Basidiomycota</taxon>
        <taxon>Agaricomycotina</taxon>
        <taxon>Agaricomycetes</taxon>
        <taxon>Agaricomycetidae</taxon>
        <taxon>Agaricales</taxon>
        <taxon>Marasmiineae</taxon>
        <taxon>Mycenaceae</taxon>
        <taxon>Mycena</taxon>
    </lineage>
</organism>
<evidence type="ECO:0000256" key="1">
    <source>
        <dbReference type="SAM" id="MobiDB-lite"/>
    </source>
</evidence>
<name>A0AAD7F1S6_9AGAR</name>
<comment type="caution">
    <text evidence="2">The sequence shown here is derived from an EMBL/GenBank/DDBJ whole genome shotgun (WGS) entry which is preliminary data.</text>
</comment>
<feature type="region of interest" description="Disordered" evidence="1">
    <location>
        <begin position="495"/>
        <end position="556"/>
    </location>
</feature>
<evidence type="ECO:0000313" key="2">
    <source>
        <dbReference type="EMBL" id="KAJ7359910.1"/>
    </source>
</evidence>
<dbReference type="EMBL" id="JARIHO010000006">
    <property type="protein sequence ID" value="KAJ7359910.1"/>
    <property type="molecule type" value="Genomic_DNA"/>
</dbReference>
<feature type="region of interest" description="Disordered" evidence="1">
    <location>
        <begin position="1"/>
        <end position="76"/>
    </location>
</feature>
<evidence type="ECO:0000313" key="3">
    <source>
        <dbReference type="Proteomes" id="UP001218218"/>
    </source>
</evidence>
<feature type="compositionally biased region" description="Polar residues" evidence="1">
    <location>
        <begin position="62"/>
        <end position="71"/>
    </location>
</feature>
<accession>A0AAD7F1S6</accession>
<sequence>MQGYPSGKQHIKRIERSTGAIKPWGSVEGSTAGEHRQENVQAKYRNYPKLSSRNIPDKSRGQAKSSPQWNARNIPENPAIGECTRGEAKLSPQWNSQYIPENPAIELIEGAAKVINPEGCTWFAIFYQTSNGPLAQLANQNHFPTHIPTTTTMGQKSKFSAEQNKHIESFFPDFVKKLDNGVPSGEITLWKQNTASNILDSPLFESLDLQTMTRKEYYERIVRKFTNYRNQVYDKAHKHEGSPPKPLDLKKANPLLKFSTLTTGRQLFADETHETTILLSKQRELDTGPSNPAALYQNILKERWDGLSAEEQAAWNKRAEANTGDVEKNQAEFADALSLSLQHLCQSNLLGNAEMVLFYAFREPNHGDLLAGTNSAGLPVFPSIDVNLVAIADIRLLLVHYFDECWGEGFDILEFRQTEKVIPWADIVSHPEKYYKIESLPSSVVLDHPENLSLVQVLSLAQDLRDKSGLESPNPFCFLVPEKILVPDSLPPPPSPLPKSRVIVSPPPTPPPNVPVNGSPLPPPSTPPPEVHVVGSPLPPPSTPPPQNLVVGLPPPLPSPCPKGTVVCSQYPPKSPVAHASLLTDTLSSNKKRKRYPGWVEFDSDGQEI</sequence>
<keyword evidence="3" id="KW-1185">Reference proteome</keyword>